<evidence type="ECO:0000313" key="2">
    <source>
        <dbReference type="Proteomes" id="UP000085678"/>
    </source>
</evidence>
<dbReference type="InParanoid" id="A0A1S3I8P4"/>
<keyword evidence="2" id="KW-1185">Reference proteome</keyword>
<dbReference type="Proteomes" id="UP000085678">
    <property type="component" value="Unplaced"/>
</dbReference>
<dbReference type="AlphaFoldDB" id="A0A1S3I8P4"/>
<evidence type="ECO:0000313" key="3">
    <source>
        <dbReference type="RefSeq" id="XP_013393759.1"/>
    </source>
</evidence>
<dbReference type="OMA" id="GIADHEN"/>
<feature type="domain" description="Polysaccharide pyruvyl transferase" evidence="1">
    <location>
        <begin position="113"/>
        <end position="360"/>
    </location>
</feature>
<sequence length="402" mass="46087">MRLRSRKLAIAVSTVAIMVFLALSLRRGAVRTFGEEYPYSWFSSSLDHDTLLEYESRRDMKVSITQEDISTADRARPNKIFISDMQRRQYQVFKKYLTGFKRAILVNVFDTSNTGDRFILWGERTILSWFNITTIDYMCINPSMPRCAFSKVKRGKDLVILIAGGGYLGSGIDLKYLKEAFRAFPSNRILMFPVSSCVVDHSRCGSIREWARLFDGHADSVITLRDSPSFSVTKQYFRNTAIELVPDAAFAVGFQDFGSYIPSYDIVCLKRRDWEIPSKLKNVPVFPSNTSVLVVDWPERVTSAVNHTSTYSIQYFLEDSLDQAVMGLALLSRGRVVFTDRLHGHILSILLNKPSVLMNSKTNKQEFFFRTWQSPSLLDTVYLANNTHDAVEKVMYFLRKHV</sequence>
<reference evidence="3" key="1">
    <citation type="submission" date="2025-08" db="UniProtKB">
        <authorList>
            <consortium name="RefSeq"/>
        </authorList>
    </citation>
    <scope>IDENTIFICATION</scope>
    <source>
        <tissue evidence="3">Gonads</tissue>
    </source>
</reference>
<gene>
    <name evidence="3" type="primary">LOC106161365</name>
</gene>
<dbReference type="Pfam" id="PF04230">
    <property type="entry name" value="PS_pyruv_trans"/>
    <property type="match status" value="1"/>
</dbReference>
<name>A0A1S3I8P4_LINAN</name>
<dbReference type="InterPro" id="IPR007345">
    <property type="entry name" value="Polysacch_pyruvyl_Trfase"/>
</dbReference>
<dbReference type="OrthoDB" id="6134158at2759"/>
<dbReference type="GeneID" id="106161365"/>
<accession>A0A1S3I8P4</accession>
<proteinExistence type="predicted"/>
<evidence type="ECO:0000259" key="1">
    <source>
        <dbReference type="Pfam" id="PF04230"/>
    </source>
</evidence>
<protein>
    <submittedName>
        <fullName evidence="3">Uncharacterized protein LOC106161365</fullName>
    </submittedName>
</protein>
<organism evidence="2 3">
    <name type="scientific">Lingula anatina</name>
    <name type="common">Brachiopod</name>
    <name type="synonym">Lingula unguis</name>
    <dbReference type="NCBI Taxonomy" id="7574"/>
    <lineage>
        <taxon>Eukaryota</taxon>
        <taxon>Metazoa</taxon>
        <taxon>Spiralia</taxon>
        <taxon>Lophotrochozoa</taxon>
        <taxon>Brachiopoda</taxon>
        <taxon>Linguliformea</taxon>
        <taxon>Lingulata</taxon>
        <taxon>Lingulida</taxon>
        <taxon>Linguloidea</taxon>
        <taxon>Lingulidae</taxon>
        <taxon>Lingula</taxon>
    </lineage>
</organism>
<dbReference type="KEGG" id="lak:106161365"/>
<dbReference type="RefSeq" id="XP_013393759.1">
    <property type="nucleotide sequence ID" value="XM_013538305.2"/>
</dbReference>